<accession>A0A0F9CSJ2</accession>
<comment type="caution">
    <text evidence="1">The sequence shown here is derived from an EMBL/GenBank/DDBJ whole genome shotgun (WGS) entry which is preliminary data.</text>
</comment>
<dbReference type="AlphaFoldDB" id="A0A0F9CSJ2"/>
<proteinExistence type="predicted"/>
<evidence type="ECO:0000313" key="1">
    <source>
        <dbReference type="EMBL" id="KKL52169.1"/>
    </source>
</evidence>
<organism evidence="1">
    <name type="scientific">marine sediment metagenome</name>
    <dbReference type="NCBI Taxonomy" id="412755"/>
    <lineage>
        <taxon>unclassified sequences</taxon>
        <taxon>metagenomes</taxon>
        <taxon>ecological metagenomes</taxon>
    </lineage>
</organism>
<gene>
    <name evidence="1" type="ORF">LCGC14_2288130</name>
</gene>
<name>A0A0F9CSJ2_9ZZZZ</name>
<sequence length="25" mass="2888">MVPVWKSLEDQLDHMAGNDVEPLYT</sequence>
<protein>
    <submittedName>
        <fullName evidence="1">Uncharacterized protein</fullName>
    </submittedName>
</protein>
<feature type="non-terminal residue" evidence="1">
    <location>
        <position position="25"/>
    </location>
</feature>
<dbReference type="EMBL" id="LAZR01031988">
    <property type="protein sequence ID" value="KKL52169.1"/>
    <property type="molecule type" value="Genomic_DNA"/>
</dbReference>
<reference evidence="1" key="1">
    <citation type="journal article" date="2015" name="Nature">
        <title>Complex archaea that bridge the gap between prokaryotes and eukaryotes.</title>
        <authorList>
            <person name="Spang A."/>
            <person name="Saw J.H."/>
            <person name="Jorgensen S.L."/>
            <person name="Zaremba-Niedzwiedzka K."/>
            <person name="Martijn J."/>
            <person name="Lind A.E."/>
            <person name="van Eijk R."/>
            <person name="Schleper C."/>
            <person name="Guy L."/>
            <person name="Ettema T.J."/>
        </authorList>
    </citation>
    <scope>NUCLEOTIDE SEQUENCE</scope>
</reference>